<dbReference type="SUPFAM" id="SSF51126">
    <property type="entry name" value="Pectin lyase-like"/>
    <property type="match status" value="1"/>
</dbReference>
<evidence type="ECO:0000256" key="2">
    <source>
        <dbReference type="SAM" id="MobiDB-lite"/>
    </source>
</evidence>
<evidence type="ECO:0008006" key="5">
    <source>
        <dbReference type="Google" id="ProtNLM"/>
    </source>
</evidence>
<gene>
    <name evidence="3" type="ORF">SNAT2548_LOCUS26600</name>
</gene>
<dbReference type="PANTHER" id="PTHR36453:SF1">
    <property type="entry name" value="RIGHT HANDED BETA HELIX DOMAIN-CONTAINING PROTEIN"/>
    <property type="match status" value="1"/>
</dbReference>
<dbReference type="InterPro" id="IPR011050">
    <property type="entry name" value="Pectin_lyase_fold/virulence"/>
</dbReference>
<comment type="caution">
    <text evidence="3">The sequence shown here is derived from an EMBL/GenBank/DDBJ whole genome shotgun (WGS) entry which is preliminary data.</text>
</comment>
<keyword evidence="1" id="KW-0175">Coiled coil</keyword>
<protein>
    <recommendedName>
        <fullName evidence="5">Right handed beta helix domain-containing protein</fullName>
    </recommendedName>
</protein>
<keyword evidence="4" id="KW-1185">Reference proteome</keyword>
<feature type="coiled-coil region" evidence="1">
    <location>
        <begin position="659"/>
        <end position="696"/>
    </location>
</feature>
<reference evidence="3" key="1">
    <citation type="submission" date="2021-02" db="EMBL/GenBank/DDBJ databases">
        <authorList>
            <person name="Dougan E. K."/>
            <person name="Rhodes N."/>
            <person name="Thang M."/>
            <person name="Chan C."/>
        </authorList>
    </citation>
    <scope>NUCLEOTIDE SEQUENCE</scope>
</reference>
<dbReference type="EMBL" id="CAJNDS010002435">
    <property type="protein sequence ID" value="CAE7473418.1"/>
    <property type="molecule type" value="Genomic_DNA"/>
</dbReference>
<evidence type="ECO:0000313" key="4">
    <source>
        <dbReference type="Proteomes" id="UP000604046"/>
    </source>
</evidence>
<evidence type="ECO:0000256" key="1">
    <source>
        <dbReference type="SAM" id="Coils"/>
    </source>
</evidence>
<sequence length="1365" mass="149032">MSYPGERVEISGGKKLQVSWKPYNVSGANIWVSDVSGFEEMPSLHINGVRATRARYPNMPQGIEASCGYGCMIDGGKGKWTPPDFQRYGNVSFYTDKTPRHYRNTTHDWFNEYMIGVGGLCSVYDPPVSYWCSEHPSGGGAFAFRTPSGLSYDFPNGPYKHAEDARLFVWRPARWANWMFDVAKYDSTTQNFTFGRGGNQGARGENSGGDFFIENVMEELDYPGEFFFDKHAQKLYLYHNGTGAPPADAAYVAPQLQVLVNLTGTQWKPVKDIKVHGIQFSAAAPTYMMPHGVPSAGDWALDRYSALFLQGTEGTLIDTCVFDRLEGNAVMVSGYNRDATIQNSDFSYLGGNAVAAWGYTNETRTDRGRPGIELMNSPAAGVDGTDGEHPLRTTVQNCTAREIGLYEKQSSFFVQAKTAQSRVLSNVFFNGPRAGINMNDGFGGGDEIAFNLVHRTRSLFNPNSHAPRISEMPDFEPPIPAVMPRSVDVEVFSTCRESGDHGPFNSWDRQPFLTTVRTGELRHEILPSSEEPSMIMQWREIHHNFFIDNYSPQEGVDNDDGSCYYKTHDNFLVYGERAMKNDFGGHDNHHYDNVDAYAIWPSCLDPIPFHPVQAKVGEALGVCDTIEGHEDYFYGRWAAGALAGRWLVGTAANCDDAILNEARKKLGLAREAYRRLQELERERRRLASDLAAQRTLRASLLALGPSAGVRCALVLAMALGLLGACRDERGFVNVSPSLPYGLRARPSYEFAGPSHATAQSAFEREFFGDLKVLLGRGTWRFTLLLFWRAQLGPEGSMEIPGKLAELTPILNLAVDHACEDFQADACNALRTVLGKLSFEVESIQASAKLHGGLGAGLASEIAAEYTKDVVEKVQSRAASEIELEGALKATQEAGALQDVPEPPTQAAEEPGDVTTGVADLRALISEELVRLEAELQIQLLRRVEETCRTVVAEALAPRSLEGTVQHDEETKMTAPEAAVEASAEAAAETPAETAAPHQPLGSLQELQDKVSALETALADLKQPATAEVRGCGAVAEPTTGALALAAAEMEVRVTTVESKVQGLTASLEVLSDSLALETPTDLPVGEGPARPPSRSAEIFGRLDSLEARVSALERMWSKAEEKAEKDEKPGLEKEMGMAVEAVELPLEPEAAGAVEVPGDVATVATLATGDPEQAPEQAPEPNLRAETPGEEMLATGFGTWSGEPGEMDEKLKFLRDHVLAAAPEQAELLSGIVKDVKYCLKRCELLFQLPEIKAYIKSFQASLHVNAMLQDRWLGPGARTRGIFDEDDLEGTGNPKLRLGQNHSAGDLTLSNLATDPITRARRSEPPNKRPFRTVTDWARPHTPLTVDPVLKSSTPSLPDIAPSR</sequence>
<dbReference type="Proteomes" id="UP000604046">
    <property type="component" value="Unassembled WGS sequence"/>
</dbReference>
<proteinExistence type="predicted"/>
<feature type="region of interest" description="Disordered" evidence="2">
    <location>
        <begin position="1285"/>
        <end position="1365"/>
    </location>
</feature>
<organism evidence="3 4">
    <name type="scientific">Symbiodinium natans</name>
    <dbReference type="NCBI Taxonomy" id="878477"/>
    <lineage>
        <taxon>Eukaryota</taxon>
        <taxon>Sar</taxon>
        <taxon>Alveolata</taxon>
        <taxon>Dinophyceae</taxon>
        <taxon>Suessiales</taxon>
        <taxon>Symbiodiniaceae</taxon>
        <taxon>Symbiodinium</taxon>
    </lineage>
</organism>
<dbReference type="OrthoDB" id="5949092at2759"/>
<dbReference type="PANTHER" id="PTHR36453">
    <property type="entry name" value="SECRETED PROTEIN-RELATED"/>
    <property type="match status" value="1"/>
</dbReference>
<accession>A0A812SCQ2</accession>
<name>A0A812SCQ2_9DINO</name>
<evidence type="ECO:0000313" key="3">
    <source>
        <dbReference type="EMBL" id="CAE7473418.1"/>
    </source>
</evidence>
<feature type="compositionally biased region" description="Polar residues" evidence="2">
    <location>
        <begin position="1301"/>
        <end position="1314"/>
    </location>
</feature>